<keyword evidence="3" id="KW-1185">Reference proteome</keyword>
<evidence type="ECO:0000313" key="3">
    <source>
        <dbReference type="Proteomes" id="UP001454036"/>
    </source>
</evidence>
<comment type="caution">
    <text evidence="2">The sequence shown here is derived from an EMBL/GenBank/DDBJ whole genome shotgun (WGS) entry which is preliminary data.</text>
</comment>
<name>A0AAV3PZG1_LITER</name>
<protein>
    <submittedName>
        <fullName evidence="2">Uncharacterized protein</fullName>
    </submittedName>
</protein>
<reference evidence="2 3" key="1">
    <citation type="submission" date="2024-01" db="EMBL/GenBank/DDBJ databases">
        <title>The complete chloroplast genome sequence of Lithospermum erythrorhizon: insights into the phylogenetic relationship among Boraginaceae species and the maternal lineages of purple gromwells.</title>
        <authorList>
            <person name="Okada T."/>
            <person name="Watanabe K."/>
        </authorList>
    </citation>
    <scope>NUCLEOTIDE SEQUENCE [LARGE SCALE GENOMIC DNA]</scope>
</reference>
<gene>
    <name evidence="2" type="ORF">LIER_13656</name>
</gene>
<feature type="region of interest" description="Disordered" evidence="1">
    <location>
        <begin position="1"/>
        <end position="21"/>
    </location>
</feature>
<dbReference type="AlphaFoldDB" id="A0AAV3PZG1"/>
<evidence type="ECO:0000256" key="1">
    <source>
        <dbReference type="SAM" id="MobiDB-lite"/>
    </source>
</evidence>
<proteinExistence type="predicted"/>
<organism evidence="2 3">
    <name type="scientific">Lithospermum erythrorhizon</name>
    <name type="common">Purple gromwell</name>
    <name type="synonym">Lithospermum officinale var. erythrorhizon</name>
    <dbReference type="NCBI Taxonomy" id="34254"/>
    <lineage>
        <taxon>Eukaryota</taxon>
        <taxon>Viridiplantae</taxon>
        <taxon>Streptophyta</taxon>
        <taxon>Embryophyta</taxon>
        <taxon>Tracheophyta</taxon>
        <taxon>Spermatophyta</taxon>
        <taxon>Magnoliopsida</taxon>
        <taxon>eudicotyledons</taxon>
        <taxon>Gunneridae</taxon>
        <taxon>Pentapetalae</taxon>
        <taxon>asterids</taxon>
        <taxon>lamiids</taxon>
        <taxon>Boraginales</taxon>
        <taxon>Boraginaceae</taxon>
        <taxon>Boraginoideae</taxon>
        <taxon>Lithospermeae</taxon>
        <taxon>Lithospermum</taxon>
    </lineage>
</organism>
<dbReference type="Proteomes" id="UP001454036">
    <property type="component" value="Unassembled WGS sequence"/>
</dbReference>
<evidence type="ECO:0000313" key="2">
    <source>
        <dbReference type="EMBL" id="GAA0156081.1"/>
    </source>
</evidence>
<dbReference type="EMBL" id="BAABME010002781">
    <property type="protein sequence ID" value="GAA0156081.1"/>
    <property type="molecule type" value="Genomic_DNA"/>
</dbReference>
<sequence>MVATQVENSNSRMASAPNNLSTSTRMASLFSSEKGPLLLLDGFVVRINVQPMDCHRRIYPGHILWFPCKYTPILPEDPNKHRLVLCPQGRTDLEYLGRIPLI</sequence>
<accession>A0AAV3PZG1</accession>